<evidence type="ECO:0000256" key="9">
    <source>
        <dbReference type="RuleBase" id="RU000461"/>
    </source>
</evidence>
<keyword evidence="3 8" id="KW-0349">Heme</keyword>
<accession>A0A2Z6JNM0</accession>
<evidence type="ECO:0000256" key="3">
    <source>
        <dbReference type="ARBA" id="ARBA00022617"/>
    </source>
</evidence>
<organism evidence="10">
    <name type="scientific">Depressaria pastinacella</name>
    <name type="common">Parsnip webworm moth</name>
    <name type="synonym">Depressaria radiella</name>
    <dbReference type="NCBI Taxonomy" id="58004"/>
    <lineage>
        <taxon>Eukaryota</taxon>
        <taxon>Metazoa</taxon>
        <taxon>Ecdysozoa</taxon>
        <taxon>Arthropoda</taxon>
        <taxon>Hexapoda</taxon>
        <taxon>Insecta</taxon>
        <taxon>Pterygota</taxon>
        <taxon>Neoptera</taxon>
        <taxon>Endopterygota</taxon>
        <taxon>Lepidoptera</taxon>
        <taxon>Glossata</taxon>
        <taxon>Ditrysia</taxon>
        <taxon>Gelechioidea</taxon>
        <taxon>Depressariidae</taxon>
        <taxon>Depressariinae</taxon>
        <taxon>Depressaria</taxon>
    </lineage>
</organism>
<dbReference type="EMBL" id="BK010534">
    <property type="protein sequence ID" value="DAB41817.1"/>
    <property type="molecule type" value="mRNA"/>
</dbReference>
<dbReference type="InterPro" id="IPR001128">
    <property type="entry name" value="Cyt_P450"/>
</dbReference>
<reference evidence="10" key="1">
    <citation type="journal article" date="2018" name="J. Mol. Evol.">
        <title>Evolution of the Biosynthetic Pathway for Cyanogenic Glucosides in Lepidoptera.</title>
        <authorList>
            <person name="Zagrobelny M."/>
            <person name="Jensen M.K."/>
            <person name="Vogel H."/>
            <person name="Feyereisen R."/>
            <person name="Bak S."/>
        </authorList>
    </citation>
    <scope>NUCLEOTIDE SEQUENCE</scope>
</reference>
<protein>
    <submittedName>
        <fullName evidence="10">Cytochrome P450 CYP405A9</fullName>
    </submittedName>
</protein>
<evidence type="ECO:0000256" key="5">
    <source>
        <dbReference type="ARBA" id="ARBA00023002"/>
    </source>
</evidence>
<sequence length="514" mass="59411">MLLVVLLLLVGCVVVVVYELVRKRGVRWQQLSKFPGDFPLPLIGNALQLGFDADESPEKIMQVWRRHGKTNFRLTIGSEEWVLLCEPDDVGAILGHPTELSKTPERNAAMIPFFGHSVSTSEGEKWRSTRKLMMPSFHFKTQGQRLDVVNRYCKRLVDILGDHGDKGPVDMYRYLRPFMFDILCNTLMGIDSNLLENPDHPYLKASGKVIEIVTRNYFSYWRNITPLFVLSPIYREMMDTIKEIRDTSDRIIIKRRHKLNKTQNDIQDNNKNINNVDIQKLIKNKLSEVSCLLDSFLVSRLPNGDPTPDEIVNDEITLICFTGHYTTTKTMSHTLYSLAKYPHIQQKVLEEQRSIFNNNMTRNPTSQDLNNMKYLEAVIKESIRTIPTVPKIGRQIQEDLVLKDGRVIPAGSTVIVHYEALYLNDKVYPEPHKYKPERFFENMHQFAFVPFSAGPRNCIGFRYAWLAMKATLSNILRHFELLEGGPGTEPQFVYRIITESKNGIQLKLKRRIHS</sequence>
<dbReference type="PANTHER" id="PTHR24291">
    <property type="entry name" value="CYTOCHROME P450 FAMILY 4"/>
    <property type="match status" value="1"/>
</dbReference>
<keyword evidence="5 9" id="KW-0560">Oxidoreductase</keyword>
<dbReference type="GO" id="GO:0020037">
    <property type="term" value="F:heme binding"/>
    <property type="evidence" value="ECO:0007669"/>
    <property type="project" value="InterPro"/>
</dbReference>
<dbReference type="Pfam" id="PF00067">
    <property type="entry name" value="p450"/>
    <property type="match status" value="1"/>
</dbReference>
<dbReference type="SUPFAM" id="SSF48264">
    <property type="entry name" value="Cytochrome P450"/>
    <property type="match status" value="1"/>
</dbReference>
<feature type="binding site" description="axial binding residue" evidence="8">
    <location>
        <position position="458"/>
    </location>
    <ligand>
        <name>heme</name>
        <dbReference type="ChEBI" id="CHEBI:30413"/>
    </ligand>
    <ligandPart>
        <name>Fe</name>
        <dbReference type="ChEBI" id="CHEBI:18248"/>
    </ligandPart>
</feature>
<evidence type="ECO:0000256" key="6">
    <source>
        <dbReference type="ARBA" id="ARBA00023004"/>
    </source>
</evidence>
<dbReference type="InterPro" id="IPR017972">
    <property type="entry name" value="Cyt_P450_CS"/>
</dbReference>
<dbReference type="PRINTS" id="PR00463">
    <property type="entry name" value="EP450I"/>
</dbReference>
<comment type="similarity">
    <text evidence="2 9">Belongs to the cytochrome P450 family.</text>
</comment>
<evidence type="ECO:0000256" key="2">
    <source>
        <dbReference type="ARBA" id="ARBA00010617"/>
    </source>
</evidence>
<evidence type="ECO:0000313" key="10">
    <source>
        <dbReference type="EMBL" id="DAB41817.1"/>
    </source>
</evidence>
<evidence type="ECO:0000256" key="7">
    <source>
        <dbReference type="ARBA" id="ARBA00023033"/>
    </source>
</evidence>
<dbReference type="InterPro" id="IPR050196">
    <property type="entry name" value="Cytochrome_P450_Monoox"/>
</dbReference>
<dbReference type="Gene3D" id="1.10.630.10">
    <property type="entry name" value="Cytochrome P450"/>
    <property type="match status" value="1"/>
</dbReference>
<dbReference type="GO" id="GO:0005506">
    <property type="term" value="F:iron ion binding"/>
    <property type="evidence" value="ECO:0007669"/>
    <property type="project" value="InterPro"/>
</dbReference>
<dbReference type="PANTHER" id="PTHR24291:SF203">
    <property type="entry name" value="CYTOCHROME P450 4D1-RELATED"/>
    <property type="match status" value="1"/>
</dbReference>
<keyword evidence="4 8" id="KW-0479">Metal-binding</keyword>
<evidence type="ECO:0000256" key="1">
    <source>
        <dbReference type="ARBA" id="ARBA00001971"/>
    </source>
</evidence>
<dbReference type="PROSITE" id="PS00086">
    <property type="entry name" value="CYTOCHROME_P450"/>
    <property type="match status" value="1"/>
</dbReference>
<dbReference type="GO" id="GO:0004497">
    <property type="term" value="F:monooxygenase activity"/>
    <property type="evidence" value="ECO:0007669"/>
    <property type="project" value="UniProtKB-KW"/>
</dbReference>
<dbReference type="InterPro" id="IPR002401">
    <property type="entry name" value="Cyt_P450_E_grp-I"/>
</dbReference>
<dbReference type="PRINTS" id="PR00385">
    <property type="entry name" value="P450"/>
</dbReference>
<keyword evidence="6 8" id="KW-0408">Iron</keyword>
<dbReference type="InterPro" id="IPR036396">
    <property type="entry name" value="Cyt_P450_sf"/>
</dbReference>
<name>A0A2Z6JNM0_DEPPA</name>
<comment type="cofactor">
    <cofactor evidence="1 8">
        <name>heme</name>
        <dbReference type="ChEBI" id="CHEBI:30413"/>
    </cofactor>
</comment>
<evidence type="ECO:0000256" key="8">
    <source>
        <dbReference type="PIRSR" id="PIRSR602401-1"/>
    </source>
</evidence>
<dbReference type="AlphaFoldDB" id="A0A2Z6JNM0"/>
<evidence type="ECO:0000256" key="4">
    <source>
        <dbReference type="ARBA" id="ARBA00022723"/>
    </source>
</evidence>
<keyword evidence="7 9" id="KW-0503">Monooxygenase</keyword>
<proteinExistence type="evidence at transcript level"/>
<gene>
    <name evidence="10" type="primary">CYP405A9</name>
</gene>
<dbReference type="GO" id="GO:0016705">
    <property type="term" value="F:oxidoreductase activity, acting on paired donors, with incorporation or reduction of molecular oxygen"/>
    <property type="evidence" value="ECO:0007669"/>
    <property type="project" value="InterPro"/>
</dbReference>